<dbReference type="RefSeq" id="WP_039279833.1">
    <property type="nucleotide sequence ID" value="NZ_JTDI01000001.1"/>
</dbReference>
<dbReference type="GO" id="GO:0005524">
    <property type="term" value="F:ATP binding"/>
    <property type="evidence" value="ECO:0007669"/>
    <property type="project" value="UniProtKB-KW"/>
</dbReference>
<dbReference type="SUPFAM" id="SSF52540">
    <property type="entry name" value="P-loop containing nucleoside triphosphate hydrolases"/>
    <property type="match status" value="1"/>
</dbReference>
<name>A0A0B1ZWN6_9SPHN</name>
<dbReference type="Gene3D" id="3.40.50.300">
    <property type="entry name" value="P-loop containing nucleotide triphosphate hydrolases"/>
    <property type="match status" value="2"/>
</dbReference>
<organism evidence="2 3">
    <name type="scientific">Novosphingobium malaysiense</name>
    <dbReference type="NCBI Taxonomy" id="1348853"/>
    <lineage>
        <taxon>Bacteria</taxon>
        <taxon>Pseudomonadati</taxon>
        <taxon>Pseudomonadota</taxon>
        <taxon>Alphaproteobacteria</taxon>
        <taxon>Sphingomonadales</taxon>
        <taxon>Sphingomonadaceae</taxon>
        <taxon>Novosphingobium</taxon>
    </lineage>
</organism>
<evidence type="ECO:0000313" key="2">
    <source>
        <dbReference type="EMBL" id="KHK93567.1"/>
    </source>
</evidence>
<dbReference type="EMBL" id="JTDI01000001">
    <property type="protein sequence ID" value="KHK93567.1"/>
    <property type="molecule type" value="Genomic_DNA"/>
</dbReference>
<dbReference type="InterPro" id="IPR003593">
    <property type="entry name" value="AAA+_ATPase"/>
</dbReference>
<comment type="caution">
    <text evidence="2">The sequence shown here is derived from an EMBL/GenBank/DDBJ whole genome shotgun (WGS) entry which is preliminary data.</text>
</comment>
<keyword evidence="3" id="KW-1185">Reference proteome</keyword>
<evidence type="ECO:0000313" key="3">
    <source>
        <dbReference type="Proteomes" id="UP000031057"/>
    </source>
</evidence>
<dbReference type="Pfam" id="PF02463">
    <property type="entry name" value="SMC_N"/>
    <property type="match status" value="1"/>
</dbReference>
<keyword evidence="2" id="KW-0067">ATP-binding</keyword>
<feature type="domain" description="AAA+ ATPase" evidence="1">
    <location>
        <begin position="22"/>
        <end position="343"/>
    </location>
</feature>
<dbReference type="AlphaFoldDB" id="A0A0B1ZWN6"/>
<dbReference type="GO" id="GO:0000731">
    <property type="term" value="P:DNA synthesis involved in DNA repair"/>
    <property type="evidence" value="ECO:0007669"/>
    <property type="project" value="TreeGrafter"/>
</dbReference>
<dbReference type="Proteomes" id="UP000031057">
    <property type="component" value="Unassembled WGS sequence"/>
</dbReference>
<evidence type="ECO:0000259" key="1">
    <source>
        <dbReference type="SMART" id="SM00382"/>
    </source>
</evidence>
<keyword evidence="2" id="KW-0547">Nucleotide-binding</keyword>
<dbReference type="InterPro" id="IPR027417">
    <property type="entry name" value="P-loop_NTPase"/>
</dbReference>
<accession>A0A0B1ZWN6</accession>
<dbReference type="GO" id="GO:0006302">
    <property type="term" value="P:double-strand break repair"/>
    <property type="evidence" value="ECO:0007669"/>
    <property type="project" value="TreeGrafter"/>
</dbReference>
<dbReference type="OrthoDB" id="9789856at2"/>
<sequence length="422" mass="46096">MKITKLDVSGLRGFAQATFAFDPSFTLLVGVNGVGKSSVLEALRISLSRVLPKFTASRAGPLAFSGDDIRIGSSALSVRADFQFGDDPRHFLMHVPRERYAKGEEGSVRYGVIETPEREEMSQPWPKEDKAAEQPLGLYFGIRRSHPTDAQAKIGQTRGGQAAAYADALSDVRALHLADMASWILAQEALAGELPRARMHLEALKSAVARFLPTCTGLRAIGDEERPRLLITKGDTELDVRFLSEGERGMLTLALDLARRLSQANPGLDDPVRDGVAVVLIDELDMHMHPTWQRQISALLTETFCSCQFIASSHSPQIIGETQPNQLILLRQIDGKVVPEQCGQAYGLDTNYVLEQIMETPSRPAPVRAAIDAVEEALDEADLDLAREKLADLRRLQHGDDPTSAGLEAAINNLEALADEAD</sequence>
<proteinExistence type="predicted"/>
<dbReference type="PANTHER" id="PTHR32182">
    <property type="entry name" value="DNA REPLICATION AND REPAIR PROTEIN RECF"/>
    <property type="match status" value="1"/>
</dbReference>
<dbReference type="PANTHER" id="PTHR32182:SF23">
    <property type="entry name" value="ATP BINDING PROTEIN"/>
    <property type="match status" value="1"/>
</dbReference>
<dbReference type="SMART" id="SM00382">
    <property type="entry name" value="AAA"/>
    <property type="match status" value="1"/>
</dbReference>
<reference evidence="2 3" key="1">
    <citation type="submission" date="2014-10" db="EMBL/GenBank/DDBJ databases">
        <title>Genome sequence of Novosphingobium malaysiense MUSC 273(T).</title>
        <authorList>
            <person name="Lee L.-H."/>
        </authorList>
    </citation>
    <scope>NUCLEOTIDE SEQUENCE [LARGE SCALE GENOMIC DNA]</scope>
    <source>
        <strain evidence="2 3">MUSC 273</strain>
    </source>
</reference>
<gene>
    <name evidence="2" type="ORF">LK12_04815</name>
</gene>
<dbReference type="InterPro" id="IPR003395">
    <property type="entry name" value="RecF/RecN/SMC_N"/>
</dbReference>
<dbReference type="STRING" id="1348853.LK12_04815"/>
<protein>
    <submittedName>
        <fullName evidence="2">ATP-binding protein</fullName>
    </submittedName>
</protein>